<keyword evidence="4" id="KW-1185">Reference proteome</keyword>
<organism evidence="2 4">
    <name type="scientific">Aneurinibacillus migulanus</name>
    <name type="common">Bacillus migulanus</name>
    <dbReference type="NCBI Taxonomy" id="47500"/>
    <lineage>
        <taxon>Bacteria</taxon>
        <taxon>Bacillati</taxon>
        <taxon>Bacillota</taxon>
        <taxon>Bacilli</taxon>
        <taxon>Bacillales</taxon>
        <taxon>Paenibacillaceae</taxon>
        <taxon>Aneurinibacillus group</taxon>
        <taxon>Aneurinibacillus</taxon>
    </lineage>
</organism>
<dbReference type="AlphaFoldDB" id="A0A0D1UZL7"/>
<feature type="transmembrane region" description="Helical" evidence="1">
    <location>
        <begin position="90"/>
        <end position="111"/>
    </location>
</feature>
<protein>
    <submittedName>
        <fullName evidence="2">Uncharacterized protein</fullName>
    </submittedName>
</protein>
<keyword evidence="1" id="KW-0812">Transmembrane</keyword>
<reference evidence="2 4" key="1">
    <citation type="submission" date="2015-07" db="EMBL/GenBank/DDBJ databases">
        <title>Fjat-14205 dsm 2895.</title>
        <authorList>
            <person name="Liu B."/>
            <person name="Wang J."/>
            <person name="Zhu Y."/>
            <person name="Liu G."/>
            <person name="Chen Q."/>
            <person name="Chen Z."/>
            <person name="Lan J."/>
            <person name="Che J."/>
            <person name="Ge C."/>
            <person name="Shi H."/>
            <person name="Pan Z."/>
            <person name="Liu X."/>
        </authorList>
    </citation>
    <scope>NUCLEOTIDE SEQUENCE [LARGE SCALE GENOMIC DNA]</scope>
    <source>
        <strain evidence="2 4">DSM 2895</strain>
    </source>
</reference>
<sequence>MPCASAEKGGRVFFQPLIFSFFSYLLPQEFVDVSNQMYIIQKAKRTFLEYTQFDVEGLLIGFNRLTGYKKNSRVCHALHKQEGKVGWCQAMAQAITLVVLIQICCASNVWYTPREFFK</sequence>
<dbReference type="PATRIC" id="fig|47500.8.peg.2761"/>
<accession>A0A0D1UZL7</accession>
<proteinExistence type="predicted"/>
<keyword evidence="1" id="KW-0472">Membrane</keyword>
<keyword evidence="1" id="KW-1133">Transmembrane helix</keyword>
<evidence type="ECO:0000256" key="1">
    <source>
        <dbReference type="SAM" id="Phobius"/>
    </source>
</evidence>
<dbReference type="EMBL" id="LGUG01000004">
    <property type="protein sequence ID" value="KON95565.1"/>
    <property type="molecule type" value="Genomic_DNA"/>
</dbReference>
<dbReference type="EMBL" id="FNED01000011">
    <property type="protein sequence ID" value="SDJ08771.1"/>
    <property type="molecule type" value="Genomic_DNA"/>
</dbReference>
<evidence type="ECO:0000313" key="5">
    <source>
        <dbReference type="Proteomes" id="UP000182836"/>
    </source>
</evidence>
<dbReference type="Proteomes" id="UP000037269">
    <property type="component" value="Unassembled WGS sequence"/>
</dbReference>
<evidence type="ECO:0000313" key="3">
    <source>
        <dbReference type="EMBL" id="SDJ08771.1"/>
    </source>
</evidence>
<reference evidence="3 5" key="2">
    <citation type="submission" date="2016-10" db="EMBL/GenBank/DDBJ databases">
        <authorList>
            <person name="de Groot N.N."/>
        </authorList>
    </citation>
    <scope>NUCLEOTIDE SEQUENCE [LARGE SCALE GENOMIC DNA]</scope>
    <source>
        <strain evidence="3 5">DSM 2895</strain>
    </source>
</reference>
<dbReference type="Proteomes" id="UP000182836">
    <property type="component" value="Unassembled WGS sequence"/>
</dbReference>
<evidence type="ECO:0000313" key="4">
    <source>
        <dbReference type="Proteomes" id="UP000037269"/>
    </source>
</evidence>
<gene>
    <name evidence="2" type="ORF">AF333_08850</name>
    <name evidence="3" type="ORF">SAMN04487909_111159</name>
</gene>
<evidence type="ECO:0000313" key="2">
    <source>
        <dbReference type="EMBL" id="KON95565.1"/>
    </source>
</evidence>
<name>A0A0D1UZL7_ANEMI</name>